<evidence type="ECO:0000256" key="2">
    <source>
        <dbReference type="ARBA" id="ARBA00009971"/>
    </source>
</evidence>
<evidence type="ECO:0000256" key="1">
    <source>
        <dbReference type="ARBA" id="ARBA00004232"/>
    </source>
</evidence>
<feature type="transmembrane region" description="Helical" evidence="10">
    <location>
        <begin position="37"/>
        <end position="54"/>
    </location>
</feature>
<keyword evidence="9" id="KW-0539">Nucleus</keyword>
<dbReference type="Bgee" id="ENSOANG00000021301">
    <property type="expression patterns" value="Expressed in fibroblast and 7 other cell types or tissues"/>
</dbReference>
<dbReference type="InterPro" id="IPR026721">
    <property type="entry name" value="TMEM18"/>
</dbReference>
<evidence type="ECO:0000256" key="7">
    <source>
        <dbReference type="ARBA" id="ARBA00023125"/>
    </source>
</evidence>
<name>A0A6I8NHM1_ORNAN</name>
<evidence type="ECO:0000313" key="11">
    <source>
        <dbReference type="Ensembl" id="ENSOANP00000040728.1"/>
    </source>
</evidence>
<reference evidence="11 12" key="1">
    <citation type="journal article" date="2008" name="Nature">
        <title>Genome analysis of the platypus reveals unique signatures of evolution.</title>
        <authorList>
            <person name="Warren W.C."/>
            <person name="Hillier L.W."/>
            <person name="Marshall Graves J.A."/>
            <person name="Birney E."/>
            <person name="Ponting C.P."/>
            <person name="Grutzner F."/>
            <person name="Belov K."/>
            <person name="Miller W."/>
            <person name="Clarke L."/>
            <person name="Chinwalla A.T."/>
            <person name="Yang S.P."/>
            <person name="Heger A."/>
            <person name="Locke D.P."/>
            <person name="Miethke P."/>
            <person name="Waters P.D."/>
            <person name="Veyrunes F."/>
            <person name="Fulton L."/>
            <person name="Fulton B."/>
            <person name="Graves T."/>
            <person name="Wallis J."/>
            <person name="Puente X.S."/>
            <person name="Lopez-Otin C."/>
            <person name="Ordonez G.R."/>
            <person name="Eichler E.E."/>
            <person name="Chen L."/>
            <person name="Cheng Z."/>
            <person name="Deakin J.E."/>
            <person name="Alsop A."/>
            <person name="Thompson K."/>
            <person name="Kirby P."/>
            <person name="Papenfuss A.T."/>
            <person name="Wakefield M.J."/>
            <person name="Olender T."/>
            <person name="Lancet D."/>
            <person name="Huttley G.A."/>
            <person name="Smit A.F."/>
            <person name="Pask A."/>
            <person name="Temple-Smith P."/>
            <person name="Batzer M.A."/>
            <person name="Walker J.A."/>
            <person name="Konkel M.K."/>
            <person name="Harris R.S."/>
            <person name="Whittington C.M."/>
            <person name="Wong E.S."/>
            <person name="Gemmell N.J."/>
            <person name="Buschiazzo E."/>
            <person name="Vargas Jentzsch I.M."/>
            <person name="Merkel A."/>
            <person name="Schmitz J."/>
            <person name="Zemann A."/>
            <person name="Churakov G."/>
            <person name="Kriegs J.O."/>
            <person name="Brosius J."/>
            <person name="Murchison E.P."/>
            <person name="Sachidanandam R."/>
            <person name="Smith C."/>
            <person name="Hannon G.J."/>
            <person name="Tsend-Ayush E."/>
            <person name="McMillan D."/>
            <person name="Attenborough R."/>
            <person name="Rens W."/>
            <person name="Ferguson-Smith M."/>
            <person name="Lefevre C.M."/>
            <person name="Sharp J.A."/>
            <person name="Nicholas K.R."/>
            <person name="Ray D.A."/>
            <person name="Kube M."/>
            <person name="Reinhardt R."/>
            <person name="Pringle T.H."/>
            <person name="Taylor J."/>
            <person name="Jones R.C."/>
            <person name="Nixon B."/>
            <person name="Dacheux J.L."/>
            <person name="Niwa H."/>
            <person name="Sekita Y."/>
            <person name="Huang X."/>
            <person name="Stark A."/>
            <person name="Kheradpour P."/>
            <person name="Kellis M."/>
            <person name="Flicek P."/>
            <person name="Chen Y."/>
            <person name="Webber C."/>
            <person name="Hardison R."/>
            <person name="Nelson J."/>
            <person name="Hallsworth-Pepin K."/>
            <person name="Delehaunty K."/>
            <person name="Markovic C."/>
            <person name="Minx P."/>
            <person name="Feng Y."/>
            <person name="Kremitzki C."/>
            <person name="Mitreva M."/>
            <person name="Glasscock J."/>
            <person name="Wylie T."/>
            <person name="Wohldmann P."/>
            <person name="Thiru P."/>
            <person name="Nhan M.N."/>
            <person name="Pohl C.S."/>
            <person name="Smith S.M."/>
            <person name="Hou S."/>
            <person name="Nefedov M."/>
            <person name="de Jong P.J."/>
            <person name="Renfree M.B."/>
            <person name="Mardis E.R."/>
            <person name="Wilson R.K."/>
        </authorList>
    </citation>
    <scope>NUCLEOTIDE SEQUENCE [LARGE SCALE GENOMIC DNA]</scope>
    <source>
        <strain evidence="11 12">Glennie</strain>
    </source>
</reference>
<keyword evidence="7" id="KW-0238">DNA-binding</keyword>
<evidence type="ECO:0000256" key="5">
    <source>
        <dbReference type="ARBA" id="ARBA00022989"/>
    </source>
</evidence>
<dbReference type="GeneTree" id="ENSGT00390000015191"/>
<dbReference type="AlphaFoldDB" id="A0A6I8NHM1"/>
<evidence type="ECO:0000256" key="9">
    <source>
        <dbReference type="ARBA" id="ARBA00023242"/>
    </source>
</evidence>
<sequence>MVWPLPVSSPPPKRLRSAINRLRTDRLRRQTDWTEPWLLALLAFHLLCLTLTGLSRRSPRLRLGHFLGLVTLVFCAEYINELAAMNWRSFSKHQYFDSSGMFISLVFSTPLLLNALIIVITWVHKTLAVMTELKTLQQKRKADREKRRKTE</sequence>
<evidence type="ECO:0000256" key="6">
    <source>
        <dbReference type="ARBA" id="ARBA00023054"/>
    </source>
</evidence>
<evidence type="ECO:0000256" key="8">
    <source>
        <dbReference type="ARBA" id="ARBA00023136"/>
    </source>
</evidence>
<keyword evidence="4 10" id="KW-0812">Transmembrane</keyword>
<dbReference type="Proteomes" id="UP000002279">
    <property type="component" value="Chromosome X1"/>
</dbReference>
<evidence type="ECO:0000313" key="12">
    <source>
        <dbReference type="Proteomes" id="UP000002279"/>
    </source>
</evidence>
<gene>
    <name evidence="11" type="primary">TMEM18</name>
</gene>
<reference evidence="11" key="3">
    <citation type="submission" date="2025-09" db="UniProtKB">
        <authorList>
            <consortium name="Ensembl"/>
        </authorList>
    </citation>
    <scope>IDENTIFICATION</scope>
    <source>
        <strain evidence="11">Glennie</strain>
    </source>
</reference>
<organism evidence="11 12">
    <name type="scientific">Ornithorhynchus anatinus</name>
    <name type="common">Duckbill platypus</name>
    <dbReference type="NCBI Taxonomy" id="9258"/>
    <lineage>
        <taxon>Eukaryota</taxon>
        <taxon>Metazoa</taxon>
        <taxon>Chordata</taxon>
        <taxon>Craniata</taxon>
        <taxon>Vertebrata</taxon>
        <taxon>Euteleostomi</taxon>
        <taxon>Mammalia</taxon>
        <taxon>Monotremata</taxon>
        <taxon>Ornithorhynchidae</taxon>
        <taxon>Ornithorhynchus</taxon>
    </lineage>
</organism>
<comment type="subcellular location">
    <subcellularLocation>
        <location evidence="1">Nucleus membrane</location>
        <topology evidence="1">Multi-pass membrane protein</topology>
    </subcellularLocation>
</comment>
<accession>A0A6I8NHM1</accession>
<evidence type="ECO:0000256" key="10">
    <source>
        <dbReference type="SAM" id="Phobius"/>
    </source>
</evidence>
<dbReference type="GO" id="GO:0003677">
    <property type="term" value="F:DNA binding"/>
    <property type="evidence" value="ECO:0007669"/>
    <property type="project" value="UniProtKB-KW"/>
</dbReference>
<feature type="transmembrane region" description="Helical" evidence="10">
    <location>
        <begin position="99"/>
        <end position="123"/>
    </location>
</feature>
<keyword evidence="8 10" id="KW-0472">Membrane</keyword>
<feature type="transmembrane region" description="Helical" evidence="10">
    <location>
        <begin position="61"/>
        <end position="79"/>
    </location>
</feature>
<dbReference type="Pfam" id="PF14770">
    <property type="entry name" value="TMEM18"/>
    <property type="match status" value="1"/>
</dbReference>
<keyword evidence="5 10" id="KW-1133">Transmembrane helix</keyword>
<dbReference type="GO" id="GO:0016477">
    <property type="term" value="P:cell migration"/>
    <property type="evidence" value="ECO:0007669"/>
    <property type="project" value="Ensembl"/>
</dbReference>
<comment type="similarity">
    <text evidence="2">Belongs to the TMEM18 family.</text>
</comment>
<dbReference type="PANTHER" id="PTHR22593:SF2">
    <property type="entry name" value="TRANSMEMBRANE PROTEIN 18"/>
    <property type="match status" value="1"/>
</dbReference>
<dbReference type="InParanoid" id="A0A6I8NHM1"/>
<protein>
    <recommendedName>
        <fullName evidence="3">Transmembrane protein 18</fullName>
    </recommendedName>
</protein>
<keyword evidence="12" id="KW-1185">Reference proteome</keyword>
<dbReference type="Ensembl" id="ENSOANT00000067274.1">
    <property type="protein sequence ID" value="ENSOANP00000040728.1"/>
    <property type="gene ID" value="ENSOANG00000021301.2"/>
</dbReference>
<dbReference type="GO" id="GO:0097009">
    <property type="term" value="P:energy homeostasis"/>
    <property type="evidence" value="ECO:0007669"/>
    <property type="project" value="Ensembl"/>
</dbReference>
<reference evidence="11" key="2">
    <citation type="submission" date="2025-08" db="UniProtKB">
        <authorList>
            <consortium name="Ensembl"/>
        </authorList>
    </citation>
    <scope>IDENTIFICATION</scope>
    <source>
        <strain evidence="11">Glennie</strain>
    </source>
</reference>
<evidence type="ECO:0000256" key="3">
    <source>
        <dbReference type="ARBA" id="ARBA00014253"/>
    </source>
</evidence>
<dbReference type="GO" id="GO:0031965">
    <property type="term" value="C:nuclear membrane"/>
    <property type="evidence" value="ECO:0000318"/>
    <property type="project" value="GO_Central"/>
</dbReference>
<evidence type="ECO:0000256" key="4">
    <source>
        <dbReference type="ARBA" id="ARBA00022692"/>
    </source>
</evidence>
<dbReference type="PANTHER" id="PTHR22593">
    <property type="entry name" value="TRANSMEMBRANE PROTEIN 18"/>
    <property type="match status" value="1"/>
</dbReference>
<dbReference type="FunCoup" id="A0A6I8NHM1">
    <property type="interactions" value="866"/>
</dbReference>
<dbReference type="GO" id="GO:0042755">
    <property type="term" value="P:eating behavior"/>
    <property type="evidence" value="ECO:0007669"/>
    <property type="project" value="Ensembl"/>
</dbReference>
<keyword evidence="6" id="KW-0175">Coiled coil</keyword>
<proteinExistence type="inferred from homology"/>